<dbReference type="Proteomes" id="UP000007397">
    <property type="component" value="Chromosome"/>
</dbReference>
<dbReference type="KEGG" id="hhd:HBHAL_4305"/>
<sequence>MRILLNLAGRLFDSFRGGTLYGKVEKLQASPGL</sequence>
<dbReference type="AlphaFoldDB" id="I0JR76"/>
<reference evidence="1 2" key="1">
    <citation type="journal article" date="2013" name="Environ. Microbiol.">
        <title>Chloride and organic osmolytes: a hybrid strategy to cope with elevated salinities by the moderately halophilic, chloride-dependent bacterium Halobacillus halophilus.</title>
        <authorList>
            <person name="Saum S.H."/>
            <person name="Pfeiffer F."/>
            <person name="Palm P."/>
            <person name="Rampp M."/>
            <person name="Schuster S.C."/>
            <person name="Muller V."/>
            <person name="Oesterhelt D."/>
        </authorList>
    </citation>
    <scope>NUCLEOTIDE SEQUENCE [LARGE SCALE GENOMIC DNA]</scope>
    <source>
        <strain evidence="2">ATCC 35676 / DSM 2266 / JCM 20832 / KCTC 3685 / LMG 17431 / NBRC 102448 / NCIMB 2269</strain>
    </source>
</reference>
<accession>I0JR76</accession>
<dbReference type="EMBL" id="HE717023">
    <property type="protein sequence ID" value="CCG46646.1"/>
    <property type="molecule type" value="Genomic_DNA"/>
</dbReference>
<keyword evidence="2" id="KW-1185">Reference proteome</keyword>
<evidence type="ECO:0000313" key="1">
    <source>
        <dbReference type="EMBL" id="CCG46646.1"/>
    </source>
</evidence>
<protein>
    <submittedName>
        <fullName evidence="1">Uncharacterized protein</fullName>
    </submittedName>
</protein>
<proteinExistence type="predicted"/>
<gene>
    <name evidence="1" type="ordered locus">HBHAL_4305</name>
</gene>
<organism evidence="1 2">
    <name type="scientific">Halobacillus halophilus (strain ATCC 35676 / DSM 2266 / JCM 20832 / KCTC 3685 / LMG 17431 / NBRC 102448 / NCIMB 2269)</name>
    <name type="common">Sporosarcina halophila</name>
    <dbReference type="NCBI Taxonomy" id="866895"/>
    <lineage>
        <taxon>Bacteria</taxon>
        <taxon>Bacillati</taxon>
        <taxon>Bacillota</taxon>
        <taxon>Bacilli</taxon>
        <taxon>Bacillales</taxon>
        <taxon>Bacillaceae</taxon>
        <taxon>Halobacillus</taxon>
    </lineage>
</organism>
<evidence type="ECO:0000313" key="2">
    <source>
        <dbReference type="Proteomes" id="UP000007397"/>
    </source>
</evidence>
<dbReference type="HOGENOM" id="CLU_3382162_0_0_9"/>
<name>I0JR76_HALH3</name>